<feature type="coiled-coil region" evidence="1">
    <location>
        <begin position="133"/>
        <end position="171"/>
    </location>
</feature>
<name>A0A212K038_9DELT</name>
<feature type="transmembrane region" description="Helical" evidence="2">
    <location>
        <begin position="21"/>
        <end position="47"/>
    </location>
</feature>
<keyword evidence="2" id="KW-0472">Membrane</keyword>
<keyword evidence="1" id="KW-0175">Coiled coil</keyword>
<keyword evidence="2" id="KW-0812">Transmembrane</keyword>
<evidence type="ECO:0000256" key="2">
    <source>
        <dbReference type="SAM" id="Phobius"/>
    </source>
</evidence>
<dbReference type="EMBL" id="FLUQ01000002">
    <property type="protein sequence ID" value="SBW04988.1"/>
    <property type="molecule type" value="Genomic_DNA"/>
</dbReference>
<reference evidence="3" key="1">
    <citation type="submission" date="2016-04" db="EMBL/GenBank/DDBJ databases">
        <authorList>
            <person name="Evans L.H."/>
            <person name="Alamgir A."/>
            <person name="Owens N."/>
            <person name="Weber N.D."/>
            <person name="Virtaneva K."/>
            <person name="Barbian K."/>
            <person name="Babar A."/>
            <person name="Rosenke K."/>
        </authorList>
    </citation>
    <scope>NUCLEOTIDE SEQUENCE</scope>
    <source>
        <strain evidence="3">86</strain>
    </source>
</reference>
<proteinExistence type="predicted"/>
<keyword evidence="2" id="KW-1133">Transmembrane helix</keyword>
<gene>
    <name evidence="3" type="ORF">KL86DPRO_20409</name>
</gene>
<protein>
    <submittedName>
        <fullName evidence="3">Uncharacterized protein</fullName>
    </submittedName>
</protein>
<dbReference type="AlphaFoldDB" id="A0A212K038"/>
<organism evidence="3">
    <name type="scientific">uncultured delta proteobacterium</name>
    <dbReference type="NCBI Taxonomy" id="34034"/>
    <lineage>
        <taxon>Bacteria</taxon>
        <taxon>Deltaproteobacteria</taxon>
        <taxon>environmental samples</taxon>
    </lineage>
</organism>
<evidence type="ECO:0000256" key="1">
    <source>
        <dbReference type="SAM" id="Coils"/>
    </source>
</evidence>
<feature type="transmembrane region" description="Helical" evidence="2">
    <location>
        <begin position="336"/>
        <end position="357"/>
    </location>
</feature>
<accession>A0A212K038</accession>
<evidence type="ECO:0000313" key="3">
    <source>
        <dbReference type="EMBL" id="SBW04988.1"/>
    </source>
</evidence>
<sequence length="363" mass="38402">MTVDEKLRQLGRLPIPRFKRLSLSDTVATGLGFVIGLLFCAVIIAGLGTHAARTSSENMKNQHLPFMETALSLERLVYEAVFHVSMFGISGDMASYSGARIQFPAIRAAADLLASQAAGIPEGQGMARDMEVLRDLAAQLNLVVEKKRTLNDQLAAEQAKLQKTADDMNEILLDLQARVASARAGKGNDINLDEKARLLVLNGFSLAVAEVTGRVLAAGVAKSAANLVKAQAYFTVRWDEAKDACAQAAALPPPEGISAARAAQSPADAMGTLAASYAEMLDTIRFNLEESARVTQDRIAITGRLTALARNIVATVRTGMAEAADRTDTALRGATATLFACALLACILAVGAAVVFVRSRSSS</sequence>